<dbReference type="AlphaFoldDB" id="A0A8S1E6B0"/>
<comment type="caution">
    <text evidence="1">The sequence shown here is derived from an EMBL/GenBank/DDBJ whole genome shotgun (WGS) entry which is preliminary data.</text>
</comment>
<evidence type="ECO:0000313" key="1">
    <source>
        <dbReference type="EMBL" id="CAB3387805.1"/>
    </source>
</evidence>
<dbReference type="Proteomes" id="UP000494165">
    <property type="component" value="Unassembled WGS sequence"/>
</dbReference>
<organism evidence="1 2">
    <name type="scientific">Cloeon dipterum</name>
    <dbReference type="NCBI Taxonomy" id="197152"/>
    <lineage>
        <taxon>Eukaryota</taxon>
        <taxon>Metazoa</taxon>
        <taxon>Ecdysozoa</taxon>
        <taxon>Arthropoda</taxon>
        <taxon>Hexapoda</taxon>
        <taxon>Insecta</taxon>
        <taxon>Pterygota</taxon>
        <taxon>Palaeoptera</taxon>
        <taxon>Ephemeroptera</taxon>
        <taxon>Pisciforma</taxon>
        <taxon>Baetidae</taxon>
        <taxon>Cloeon</taxon>
    </lineage>
</organism>
<protein>
    <submittedName>
        <fullName evidence="1">Uncharacterized protein</fullName>
    </submittedName>
</protein>
<name>A0A8S1E6B0_9INSE</name>
<gene>
    <name evidence="1" type="ORF">CLODIP_2_CD09325</name>
</gene>
<feature type="non-terminal residue" evidence="1">
    <location>
        <position position="1"/>
    </location>
</feature>
<keyword evidence="2" id="KW-1185">Reference proteome</keyword>
<evidence type="ECO:0000313" key="2">
    <source>
        <dbReference type="Proteomes" id="UP000494165"/>
    </source>
</evidence>
<sequence length="18" mass="1971">TQSIEGVPHFNLLAMNLS</sequence>
<proteinExistence type="predicted"/>
<dbReference type="EMBL" id="CADEPI010000628">
    <property type="protein sequence ID" value="CAB3387805.1"/>
    <property type="molecule type" value="Genomic_DNA"/>
</dbReference>
<accession>A0A8S1E6B0</accession>
<reference evidence="1 2" key="1">
    <citation type="submission" date="2020-04" db="EMBL/GenBank/DDBJ databases">
        <authorList>
            <person name="Alioto T."/>
            <person name="Alioto T."/>
            <person name="Gomez Garrido J."/>
        </authorList>
    </citation>
    <scope>NUCLEOTIDE SEQUENCE [LARGE SCALE GENOMIC DNA]</scope>
</reference>